<protein>
    <recommendedName>
        <fullName evidence="6">C2H2-type domain-containing protein</fullName>
    </recommendedName>
</protein>
<comment type="caution">
    <text evidence="7">The sequence shown here is derived from an EMBL/GenBank/DDBJ whole genome shotgun (WGS) entry which is preliminary data.</text>
</comment>
<dbReference type="InterPro" id="IPR007219">
    <property type="entry name" value="XnlR_reg_dom"/>
</dbReference>
<dbReference type="EMBL" id="JAJHUN010000007">
    <property type="protein sequence ID" value="KAJ4154904.1"/>
    <property type="molecule type" value="Genomic_DNA"/>
</dbReference>
<dbReference type="GO" id="GO:0008270">
    <property type="term" value="F:zinc ion binding"/>
    <property type="evidence" value="ECO:0007669"/>
    <property type="project" value="UniProtKB-KW"/>
</dbReference>
<evidence type="ECO:0000256" key="2">
    <source>
        <dbReference type="ARBA" id="ARBA00022771"/>
    </source>
</evidence>
<gene>
    <name evidence="7" type="ORF">LMH87_000175</name>
</gene>
<organism evidence="7 8">
    <name type="scientific">Akanthomyces muscarius</name>
    <name type="common">Entomopathogenic fungus</name>
    <name type="synonym">Lecanicillium muscarium</name>
    <dbReference type="NCBI Taxonomy" id="2231603"/>
    <lineage>
        <taxon>Eukaryota</taxon>
        <taxon>Fungi</taxon>
        <taxon>Dikarya</taxon>
        <taxon>Ascomycota</taxon>
        <taxon>Pezizomycotina</taxon>
        <taxon>Sordariomycetes</taxon>
        <taxon>Hypocreomycetidae</taxon>
        <taxon>Hypocreales</taxon>
        <taxon>Cordycipitaceae</taxon>
        <taxon>Akanthomyces</taxon>
    </lineage>
</organism>
<dbReference type="PROSITE" id="PS00028">
    <property type="entry name" value="ZINC_FINGER_C2H2_1"/>
    <property type="match status" value="1"/>
</dbReference>
<dbReference type="GO" id="GO:0006351">
    <property type="term" value="P:DNA-templated transcription"/>
    <property type="evidence" value="ECO:0007669"/>
    <property type="project" value="InterPro"/>
</dbReference>
<dbReference type="InterPro" id="IPR013087">
    <property type="entry name" value="Znf_C2H2_type"/>
</dbReference>
<dbReference type="Pfam" id="PF04082">
    <property type="entry name" value="Fungal_trans"/>
    <property type="match status" value="1"/>
</dbReference>
<dbReference type="PROSITE" id="PS50157">
    <property type="entry name" value="ZINC_FINGER_C2H2_2"/>
    <property type="match status" value="1"/>
</dbReference>
<dbReference type="GeneID" id="80887334"/>
<proteinExistence type="predicted"/>
<dbReference type="RefSeq" id="XP_056055028.1">
    <property type="nucleotide sequence ID" value="XM_056198040.1"/>
</dbReference>
<sequence length="691" mass="76255">MSEPTQPDSRKDKECRICHRVFARSEHLTRHFRTHTDDKPFACPSCSQSFRRLDCVDVDGACTYPPSTPSAAAQAGGRLLAAETTSTAQAQFVANTTIGSPLQARLQTTTPGLPPQYAPHDQTNDFLLGASSAIEYTQAPMVTANVQPPNAPLSGHVAARACSVVGSDAGLANPEWLSADFSESMLWLDGPEYDDQNWEPVAWPQTPPVVILSDSSPGGPSSSNLTPLVKDYFLRKARISTLTLDQPECMWYSSQPPRTSPDEFTTNIFLNIFRRHIPPTFALFEELDPSGAANSSYCMAMAAVGGLFCSTQGSYNVARSLYNDSRRILLTRVNCTLHCSDPNSALDPTTALREAKTFILLEIYGLCSGDRRSFEFSEAMHDDTTWAVRRYIRQQQNTGSSQRINLRLLECMYVLDLYRVLLMRRPPSLGEYDIAALCSHDRGSEGEATELSSFSRLVESFVTPGYPIDPITLQSHSISSLGALSAYLWPVTRMSFNQQTSGGGAPAQNPLWKRDFVALACDKWWNSHQPNSDPFTAILYHCAKLIVHADIELLESYFSRSLQKERRGHAELAEYKKVRAWSASHDGAIASSHGNAVFLVAESLWCRDGNDEGSLAHGSYLWATTQPSTDPPHMPYIIYFATLVLWAQDVARSGSEDALAGVALLAQGQRLLRKCTSRIAALMERVLGSWN</sequence>
<evidence type="ECO:0000313" key="8">
    <source>
        <dbReference type="Proteomes" id="UP001144673"/>
    </source>
</evidence>
<keyword evidence="1" id="KW-0479">Metal-binding</keyword>
<evidence type="ECO:0000256" key="4">
    <source>
        <dbReference type="ARBA" id="ARBA00023242"/>
    </source>
</evidence>
<dbReference type="GO" id="GO:0000981">
    <property type="term" value="F:DNA-binding transcription factor activity, RNA polymerase II-specific"/>
    <property type="evidence" value="ECO:0007669"/>
    <property type="project" value="TreeGrafter"/>
</dbReference>
<dbReference type="Gene3D" id="3.30.160.60">
    <property type="entry name" value="Classic Zinc Finger"/>
    <property type="match status" value="1"/>
</dbReference>
<evidence type="ECO:0000256" key="3">
    <source>
        <dbReference type="ARBA" id="ARBA00022833"/>
    </source>
</evidence>
<dbReference type="Proteomes" id="UP001144673">
    <property type="component" value="Chromosome 6"/>
</dbReference>
<dbReference type="SUPFAM" id="SSF57667">
    <property type="entry name" value="beta-beta-alpha zinc fingers"/>
    <property type="match status" value="1"/>
</dbReference>
<dbReference type="InterPro" id="IPR036236">
    <property type="entry name" value="Znf_C2H2_sf"/>
</dbReference>
<feature type="domain" description="C2H2-type" evidence="6">
    <location>
        <begin position="13"/>
        <end position="40"/>
    </location>
</feature>
<dbReference type="PANTHER" id="PTHR23235:SF60">
    <property type="entry name" value="STRIPE, ISOFORM D"/>
    <property type="match status" value="1"/>
</dbReference>
<dbReference type="AlphaFoldDB" id="A0A9W8QE11"/>
<dbReference type="KEGG" id="amus:LMH87_000175"/>
<evidence type="ECO:0000256" key="5">
    <source>
        <dbReference type="PROSITE-ProRule" id="PRU00042"/>
    </source>
</evidence>
<dbReference type="PANTHER" id="PTHR23235">
    <property type="entry name" value="KRUEPPEL-LIKE TRANSCRIPTION FACTOR"/>
    <property type="match status" value="1"/>
</dbReference>
<dbReference type="GO" id="GO:0000978">
    <property type="term" value="F:RNA polymerase II cis-regulatory region sequence-specific DNA binding"/>
    <property type="evidence" value="ECO:0007669"/>
    <property type="project" value="TreeGrafter"/>
</dbReference>
<evidence type="ECO:0000313" key="7">
    <source>
        <dbReference type="EMBL" id="KAJ4154904.1"/>
    </source>
</evidence>
<name>A0A9W8QE11_AKAMU</name>
<keyword evidence="2 5" id="KW-0863">Zinc-finger</keyword>
<keyword evidence="8" id="KW-1185">Reference proteome</keyword>
<evidence type="ECO:0000256" key="1">
    <source>
        <dbReference type="ARBA" id="ARBA00022723"/>
    </source>
</evidence>
<reference evidence="7" key="1">
    <citation type="journal article" date="2023" name="Access Microbiol">
        <title>De-novo genome assembly for Akanthomyces muscarius, a biocontrol agent of insect agricultural pests.</title>
        <authorList>
            <person name="Erdos Z."/>
            <person name="Studholme D.J."/>
            <person name="Raymond B."/>
            <person name="Sharma M."/>
        </authorList>
    </citation>
    <scope>NUCLEOTIDE SEQUENCE</scope>
    <source>
        <strain evidence="7">Ve6</strain>
    </source>
</reference>
<keyword evidence="4" id="KW-0539">Nucleus</keyword>
<evidence type="ECO:0000259" key="6">
    <source>
        <dbReference type="PROSITE" id="PS50157"/>
    </source>
</evidence>
<accession>A0A9W8QE11</accession>
<keyword evidence="3" id="KW-0862">Zinc</keyword>